<dbReference type="InterPro" id="IPR008920">
    <property type="entry name" value="TF_FadR/GntR_C"/>
</dbReference>
<dbReference type="SMART" id="SM00345">
    <property type="entry name" value="HTH_GNTR"/>
    <property type="match status" value="1"/>
</dbReference>
<reference evidence="6 7" key="1">
    <citation type="submission" date="2018-12" db="EMBL/GenBank/DDBJ databases">
        <title>Mesorhizobium carbonis sp. nov., isolated from coal mine water.</title>
        <authorList>
            <person name="Xin W."/>
            <person name="Xu Z."/>
            <person name="Xiang F."/>
            <person name="Zhang J."/>
            <person name="Xi L."/>
            <person name="Liu J."/>
        </authorList>
    </citation>
    <scope>NUCLEOTIDE SEQUENCE [LARGE SCALE GENOMIC DNA]</scope>
    <source>
        <strain evidence="6 7">B2.3</strain>
    </source>
</reference>
<feature type="region of interest" description="Disordered" evidence="4">
    <location>
        <begin position="1"/>
        <end position="63"/>
    </location>
</feature>
<dbReference type="Gene3D" id="1.10.10.10">
    <property type="entry name" value="Winged helix-like DNA-binding domain superfamily/Winged helix DNA-binding domain"/>
    <property type="match status" value="1"/>
</dbReference>
<dbReference type="SMART" id="SM00895">
    <property type="entry name" value="FCD"/>
    <property type="match status" value="1"/>
</dbReference>
<keyword evidence="2" id="KW-0238">DNA-binding</keyword>
<protein>
    <submittedName>
        <fullName evidence="6">GntR family transcriptional regulator</fullName>
    </submittedName>
</protein>
<dbReference type="InterPro" id="IPR036390">
    <property type="entry name" value="WH_DNA-bd_sf"/>
</dbReference>
<evidence type="ECO:0000256" key="1">
    <source>
        <dbReference type="ARBA" id="ARBA00023015"/>
    </source>
</evidence>
<dbReference type="Pfam" id="PF00392">
    <property type="entry name" value="GntR"/>
    <property type="match status" value="1"/>
</dbReference>
<dbReference type="InterPro" id="IPR036388">
    <property type="entry name" value="WH-like_DNA-bd_sf"/>
</dbReference>
<comment type="caution">
    <text evidence="6">The sequence shown here is derived from an EMBL/GenBank/DDBJ whole genome shotgun (WGS) entry which is preliminary data.</text>
</comment>
<name>A0A429Z053_9HYPH</name>
<dbReference type="Proteomes" id="UP000278398">
    <property type="component" value="Unassembled WGS sequence"/>
</dbReference>
<evidence type="ECO:0000313" key="6">
    <source>
        <dbReference type="EMBL" id="RST87102.1"/>
    </source>
</evidence>
<dbReference type="Gene3D" id="1.20.120.530">
    <property type="entry name" value="GntR ligand-binding domain-like"/>
    <property type="match status" value="1"/>
</dbReference>
<evidence type="ECO:0000313" key="7">
    <source>
        <dbReference type="Proteomes" id="UP000278398"/>
    </source>
</evidence>
<dbReference type="SUPFAM" id="SSF46785">
    <property type="entry name" value="Winged helix' DNA-binding domain"/>
    <property type="match status" value="1"/>
</dbReference>
<evidence type="ECO:0000256" key="4">
    <source>
        <dbReference type="SAM" id="MobiDB-lite"/>
    </source>
</evidence>
<dbReference type="GO" id="GO:0003700">
    <property type="term" value="F:DNA-binding transcription factor activity"/>
    <property type="evidence" value="ECO:0007669"/>
    <property type="project" value="InterPro"/>
</dbReference>
<dbReference type="Pfam" id="PF07729">
    <property type="entry name" value="FCD"/>
    <property type="match status" value="1"/>
</dbReference>
<proteinExistence type="predicted"/>
<accession>A0A429Z053</accession>
<sequence>MQPEFPLRNLALTTGQGRLSSPGRSTWGSRRRRDLATGARKAPTATRGDAEAPDAGLAKRGRGSTAVYEELREDILSLRMAQGSALDEVALAARFGLSRTPIREALLMLQREDLVTFLPGRSAIVTPHTMSNAHEYMDTLMLLSRAIIRLAAEMRTPETLERIHARHADYATAVASGRLDDVVAADLAFHNAISGASCNTFLGSFYKLALDYGRRMHLLHYYPLFDAEEAARCVDQHAAMLAAIEAGDPARSEELASDHVMSELRVVQRSLEPKVGIKFSLGNGTGDGR</sequence>
<dbReference type="GO" id="GO:0003677">
    <property type="term" value="F:DNA binding"/>
    <property type="evidence" value="ECO:0007669"/>
    <property type="project" value="UniProtKB-KW"/>
</dbReference>
<feature type="domain" description="HTH gntR-type" evidence="5">
    <location>
        <begin position="61"/>
        <end position="128"/>
    </location>
</feature>
<dbReference type="InterPro" id="IPR000524">
    <property type="entry name" value="Tscrpt_reg_HTH_GntR"/>
</dbReference>
<evidence type="ECO:0000256" key="3">
    <source>
        <dbReference type="ARBA" id="ARBA00023163"/>
    </source>
</evidence>
<dbReference type="PANTHER" id="PTHR43537">
    <property type="entry name" value="TRANSCRIPTIONAL REGULATOR, GNTR FAMILY"/>
    <property type="match status" value="1"/>
</dbReference>
<keyword evidence="1" id="KW-0805">Transcription regulation</keyword>
<evidence type="ECO:0000256" key="2">
    <source>
        <dbReference type="ARBA" id="ARBA00023125"/>
    </source>
</evidence>
<feature type="compositionally biased region" description="Polar residues" evidence="4">
    <location>
        <begin position="11"/>
        <end position="28"/>
    </location>
</feature>
<dbReference type="InterPro" id="IPR011711">
    <property type="entry name" value="GntR_C"/>
</dbReference>
<dbReference type="PROSITE" id="PS50949">
    <property type="entry name" value="HTH_GNTR"/>
    <property type="match status" value="1"/>
</dbReference>
<evidence type="ECO:0000259" key="5">
    <source>
        <dbReference type="PROSITE" id="PS50949"/>
    </source>
</evidence>
<keyword evidence="3" id="KW-0804">Transcription</keyword>
<dbReference type="AlphaFoldDB" id="A0A429Z053"/>
<keyword evidence="7" id="KW-1185">Reference proteome</keyword>
<gene>
    <name evidence="6" type="ORF">EJC49_07485</name>
</gene>
<dbReference type="CDD" id="cd07377">
    <property type="entry name" value="WHTH_GntR"/>
    <property type="match status" value="1"/>
</dbReference>
<dbReference type="EMBL" id="RWKW01000026">
    <property type="protein sequence ID" value="RST87102.1"/>
    <property type="molecule type" value="Genomic_DNA"/>
</dbReference>
<organism evidence="6 7">
    <name type="scientific">Aquibium carbonis</name>
    <dbReference type="NCBI Taxonomy" id="2495581"/>
    <lineage>
        <taxon>Bacteria</taxon>
        <taxon>Pseudomonadati</taxon>
        <taxon>Pseudomonadota</taxon>
        <taxon>Alphaproteobacteria</taxon>
        <taxon>Hyphomicrobiales</taxon>
        <taxon>Phyllobacteriaceae</taxon>
        <taxon>Aquibium</taxon>
    </lineage>
</organism>
<dbReference type="PANTHER" id="PTHR43537:SF5">
    <property type="entry name" value="UXU OPERON TRANSCRIPTIONAL REGULATOR"/>
    <property type="match status" value="1"/>
</dbReference>
<dbReference type="SUPFAM" id="SSF48008">
    <property type="entry name" value="GntR ligand-binding domain-like"/>
    <property type="match status" value="1"/>
</dbReference>
<dbReference type="OrthoDB" id="8638122at2"/>